<dbReference type="Proteomes" id="UP000218944">
    <property type="component" value="Unassembled WGS sequence"/>
</dbReference>
<feature type="compositionally biased region" description="Low complexity" evidence="4">
    <location>
        <begin position="277"/>
        <end position="295"/>
    </location>
</feature>
<dbReference type="Gene3D" id="2.40.10.10">
    <property type="entry name" value="Trypsin-like serine proteases"/>
    <property type="match status" value="1"/>
</dbReference>
<comment type="similarity">
    <text evidence="1">Belongs to the peptidase S1 family.</text>
</comment>
<evidence type="ECO:0000313" key="7">
    <source>
        <dbReference type="EMBL" id="PAU47306.1"/>
    </source>
</evidence>
<dbReference type="PROSITE" id="PS00135">
    <property type="entry name" value="TRYPSIN_SER"/>
    <property type="match status" value="1"/>
</dbReference>
<feature type="signal peptide" evidence="5">
    <location>
        <begin position="1"/>
        <end position="24"/>
    </location>
</feature>
<gene>
    <name evidence="7" type="ORF">CK936_19375</name>
</gene>
<evidence type="ECO:0000256" key="5">
    <source>
        <dbReference type="SAM" id="SignalP"/>
    </source>
</evidence>
<dbReference type="EMBL" id="NSJV01000382">
    <property type="protein sequence ID" value="PAU47306.1"/>
    <property type="molecule type" value="Genomic_DNA"/>
</dbReference>
<dbReference type="InterPro" id="IPR050430">
    <property type="entry name" value="Peptidase_S1"/>
</dbReference>
<dbReference type="InterPro" id="IPR009003">
    <property type="entry name" value="Peptidase_S1_PA"/>
</dbReference>
<feature type="domain" description="Peptidase S1" evidence="6">
    <location>
        <begin position="28"/>
        <end position="277"/>
    </location>
</feature>
<reference evidence="7 8" key="1">
    <citation type="submission" date="2017-08" db="EMBL/GenBank/DDBJ databases">
        <title>Genome sequence of Streptomyces albireticuli NRRL B-1670.</title>
        <authorList>
            <person name="Graham D.E."/>
            <person name="Mahan K.M."/>
            <person name="Klingeman D.M."/>
            <person name="Hettich R.L."/>
            <person name="Parry R.J."/>
            <person name="Spain J.C."/>
        </authorList>
    </citation>
    <scope>NUCLEOTIDE SEQUENCE [LARGE SCALE GENOMIC DNA]</scope>
    <source>
        <strain evidence="7 8">NRRL B-1670</strain>
    </source>
</reference>
<keyword evidence="2" id="KW-1015">Disulfide bond</keyword>
<keyword evidence="5" id="KW-0732">Signal</keyword>
<sequence>MRSLSYPLAGAVALLLATPVPAQADLAVVGGQSVRAAEAPWAVALASRQRFGAARSGQFCGGALVGQRTVLTAAHCLSREVLGTDVAEAKDLRVIYGRDDLRGVSGTELELRATWVNPNFDTETNEGDLAVLTLKDPLPHDSAIALAQAGDAVYRTGTPTAVYGWGDMFGNGTYSETLRAAGLVVMDDAQCERAYPGSAEGVYRRATMLCAGLPAGGRDACQGDSGGPLVARGRLVGLVSWGSGCAQPGHPGVYTRISAAIAQVKAHSVDTVKAAAPISPAEAESGRVGAPGAPAARRRDRGPAPQAVRPARPVTRSHATRPASARAQRPVSPPRGAAGQWSAGSHPRGPWWRQ</sequence>
<dbReference type="InterPro" id="IPR001314">
    <property type="entry name" value="Peptidase_S1A"/>
</dbReference>
<evidence type="ECO:0000256" key="1">
    <source>
        <dbReference type="ARBA" id="ARBA00007664"/>
    </source>
</evidence>
<keyword evidence="3" id="KW-0720">Serine protease</keyword>
<organism evidence="7 8">
    <name type="scientific">Streptomyces albireticuli</name>
    <dbReference type="NCBI Taxonomy" id="1940"/>
    <lineage>
        <taxon>Bacteria</taxon>
        <taxon>Bacillati</taxon>
        <taxon>Actinomycetota</taxon>
        <taxon>Actinomycetes</taxon>
        <taxon>Kitasatosporales</taxon>
        <taxon>Streptomycetaceae</taxon>
        <taxon>Streptomyces</taxon>
    </lineage>
</organism>
<dbReference type="InterPro" id="IPR043504">
    <property type="entry name" value="Peptidase_S1_PA_chymotrypsin"/>
</dbReference>
<dbReference type="InterPro" id="IPR033116">
    <property type="entry name" value="TRYPSIN_SER"/>
</dbReference>
<keyword evidence="3" id="KW-0378">Hydrolase</keyword>
<dbReference type="InterPro" id="IPR001254">
    <property type="entry name" value="Trypsin_dom"/>
</dbReference>
<accession>A0A2A2D787</accession>
<dbReference type="GO" id="GO:0006508">
    <property type="term" value="P:proteolysis"/>
    <property type="evidence" value="ECO:0007669"/>
    <property type="project" value="UniProtKB-KW"/>
</dbReference>
<dbReference type="SMART" id="SM00020">
    <property type="entry name" value="Tryp_SPc"/>
    <property type="match status" value="1"/>
</dbReference>
<dbReference type="PROSITE" id="PS00134">
    <property type="entry name" value="TRYPSIN_HIS"/>
    <property type="match status" value="1"/>
</dbReference>
<dbReference type="Pfam" id="PF00089">
    <property type="entry name" value="Trypsin"/>
    <property type="match status" value="1"/>
</dbReference>
<keyword evidence="3 7" id="KW-0645">Protease</keyword>
<feature type="region of interest" description="Disordered" evidence="4">
    <location>
        <begin position="277"/>
        <end position="354"/>
    </location>
</feature>
<feature type="compositionally biased region" description="Low complexity" evidence="4">
    <location>
        <begin position="303"/>
        <end position="316"/>
    </location>
</feature>
<dbReference type="PROSITE" id="PS50240">
    <property type="entry name" value="TRYPSIN_DOM"/>
    <property type="match status" value="1"/>
</dbReference>
<feature type="chain" id="PRO_5012087348" evidence="5">
    <location>
        <begin position="25"/>
        <end position="354"/>
    </location>
</feature>
<evidence type="ECO:0000256" key="3">
    <source>
        <dbReference type="RuleBase" id="RU363034"/>
    </source>
</evidence>
<dbReference type="InterPro" id="IPR018114">
    <property type="entry name" value="TRYPSIN_HIS"/>
</dbReference>
<protein>
    <submittedName>
        <fullName evidence="7">Serine protease</fullName>
    </submittedName>
</protein>
<dbReference type="PANTHER" id="PTHR24276">
    <property type="entry name" value="POLYSERASE-RELATED"/>
    <property type="match status" value="1"/>
</dbReference>
<evidence type="ECO:0000256" key="2">
    <source>
        <dbReference type="ARBA" id="ARBA00023157"/>
    </source>
</evidence>
<keyword evidence="8" id="KW-1185">Reference proteome</keyword>
<comment type="caution">
    <text evidence="7">The sequence shown here is derived from an EMBL/GenBank/DDBJ whole genome shotgun (WGS) entry which is preliminary data.</text>
</comment>
<name>A0A2A2D787_9ACTN</name>
<evidence type="ECO:0000256" key="4">
    <source>
        <dbReference type="SAM" id="MobiDB-lite"/>
    </source>
</evidence>
<dbReference type="SUPFAM" id="SSF50494">
    <property type="entry name" value="Trypsin-like serine proteases"/>
    <property type="match status" value="1"/>
</dbReference>
<proteinExistence type="inferred from homology"/>
<evidence type="ECO:0000313" key="8">
    <source>
        <dbReference type="Proteomes" id="UP000218944"/>
    </source>
</evidence>
<dbReference type="PANTHER" id="PTHR24276:SF98">
    <property type="entry name" value="FI18310P1-RELATED"/>
    <property type="match status" value="1"/>
</dbReference>
<dbReference type="AlphaFoldDB" id="A0A2A2D787"/>
<dbReference type="PRINTS" id="PR00722">
    <property type="entry name" value="CHYMOTRYPSIN"/>
</dbReference>
<evidence type="ECO:0000259" key="6">
    <source>
        <dbReference type="PROSITE" id="PS50240"/>
    </source>
</evidence>
<dbReference type="CDD" id="cd00190">
    <property type="entry name" value="Tryp_SPc"/>
    <property type="match status" value="1"/>
</dbReference>
<dbReference type="GO" id="GO:0004252">
    <property type="term" value="F:serine-type endopeptidase activity"/>
    <property type="evidence" value="ECO:0007669"/>
    <property type="project" value="InterPro"/>
</dbReference>
<dbReference type="FunFam" id="2.40.10.10:FF:000002">
    <property type="entry name" value="Transmembrane protease serine"/>
    <property type="match status" value="1"/>
</dbReference>